<name>A0ABQ3V4U6_9CHLR</name>
<evidence type="ECO:0000313" key="3">
    <source>
        <dbReference type="Proteomes" id="UP000654345"/>
    </source>
</evidence>
<dbReference type="PROSITE" id="PS51186">
    <property type="entry name" value="GNAT"/>
    <property type="match status" value="1"/>
</dbReference>
<accession>A0ABQ3V4U6</accession>
<dbReference type="Pfam" id="PF00583">
    <property type="entry name" value="Acetyltransf_1"/>
    <property type="match status" value="1"/>
</dbReference>
<organism evidence="2 3">
    <name type="scientific">Ktedonobacter robiniae</name>
    <dbReference type="NCBI Taxonomy" id="2778365"/>
    <lineage>
        <taxon>Bacteria</taxon>
        <taxon>Bacillati</taxon>
        <taxon>Chloroflexota</taxon>
        <taxon>Ktedonobacteria</taxon>
        <taxon>Ktedonobacterales</taxon>
        <taxon>Ktedonobacteraceae</taxon>
        <taxon>Ktedonobacter</taxon>
    </lineage>
</organism>
<dbReference type="InterPro" id="IPR000182">
    <property type="entry name" value="GNAT_dom"/>
</dbReference>
<dbReference type="CDD" id="cd04301">
    <property type="entry name" value="NAT_SF"/>
    <property type="match status" value="1"/>
</dbReference>
<evidence type="ECO:0000313" key="2">
    <source>
        <dbReference type="EMBL" id="GHO59792.1"/>
    </source>
</evidence>
<sequence length="180" mass="19986">MTKAIALPDGFWVRPAITGNLEAVLQVLIAQEMADFGKPLSDRERLWRSWHAEGINILTDTWVVGTSSGRIIGYAQAKGSGRVRLFANVWLLPKYTGCGIGGFLLHCAEMRVREWVAEAPPGARVTMGASWISERNQKAQRLLDQSGYEKVYSFAHMQLDLDGLPSIPCGLGKTYEYIET</sequence>
<reference evidence="2 3" key="1">
    <citation type="journal article" date="2021" name="Int. J. Syst. Evol. Microbiol.">
        <title>Reticulibacter mediterranei gen. nov., sp. nov., within the new family Reticulibacteraceae fam. nov., and Ktedonospora formicarum gen. nov., sp. nov., Ktedonobacter robiniae sp. nov., Dictyobacter formicarum sp. nov. and Dictyobacter arantiisoli sp. nov., belonging to the class Ktedonobacteria.</title>
        <authorList>
            <person name="Yabe S."/>
            <person name="Zheng Y."/>
            <person name="Wang C.M."/>
            <person name="Sakai Y."/>
            <person name="Abe K."/>
            <person name="Yokota A."/>
            <person name="Donadio S."/>
            <person name="Cavaletti L."/>
            <person name="Monciardini P."/>
        </authorList>
    </citation>
    <scope>NUCLEOTIDE SEQUENCE [LARGE SCALE GENOMIC DNA]</scope>
    <source>
        <strain evidence="2 3">SOSP1-30</strain>
    </source>
</reference>
<dbReference type="InterPro" id="IPR016181">
    <property type="entry name" value="Acyl_CoA_acyltransferase"/>
</dbReference>
<proteinExistence type="predicted"/>
<dbReference type="SUPFAM" id="SSF55729">
    <property type="entry name" value="Acyl-CoA N-acyltransferases (Nat)"/>
    <property type="match status" value="1"/>
</dbReference>
<dbReference type="RefSeq" id="WP_201375947.1">
    <property type="nucleotide sequence ID" value="NZ_BNJG01000003.1"/>
</dbReference>
<dbReference type="EMBL" id="BNJG01000003">
    <property type="protein sequence ID" value="GHO59792.1"/>
    <property type="molecule type" value="Genomic_DNA"/>
</dbReference>
<protein>
    <recommendedName>
        <fullName evidence="1">N-acetyltransferase domain-containing protein</fullName>
    </recommendedName>
</protein>
<keyword evidence="3" id="KW-1185">Reference proteome</keyword>
<comment type="caution">
    <text evidence="2">The sequence shown here is derived from an EMBL/GenBank/DDBJ whole genome shotgun (WGS) entry which is preliminary data.</text>
</comment>
<dbReference type="Proteomes" id="UP000654345">
    <property type="component" value="Unassembled WGS sequence"/>
</dbReference>
<dbReference type="Gene3D" id="3.40.630.30">
    <property type="match status" value="1"/>
</dbReference>
<evidence type="ECO:0000259" key="1">
    <source>
        <dbReference type="PROSITE" id="PS51186"/>
    </source>
</evidence>
<gene>
    <name evidence="2" type="ORF">KSB_82670</name>
</gene>
<feature type="domain" description="N-acetyltransferase" evidence="1">
    <location>
        <begin position="15"/>
        <end position="176"/>
    </location>
</feature>